<evidence type="ECO:0000256" key="7">
    <source>
        <dbReference type="PROSITE-ProRule" id="PRU01373"/>
    </source>
</evidence>
<evidence type="ECO:0000256" key="1">
    <source>
        <dbReference type="ARBA" id="ARBA00004752"/>
    </source>
</evidence>
<sequence length="156" mass="17397">MLLFLCCLCLPVSAWAGVDLVQVDKSDRQMRLLDGDEVVATYSISLGGSPQGHKTQEGDQKTPEGRYVLDYKNEASGYHRSMHISYPNEADTRQAKARGVSPGGFIMVHGQRNGFGWFAPVLQYFDWTNGCIAITNSEMDEFMSLVTQGTPIDIRW</sequence>
<dbReference type="Pfam" id="PF03734">
    <property type="entry name" value="YkuD"/>
    <property type="match status" value="1"/>
</dbReference>
<keyword evidence="5 7" id="KW-0573">Peptidoglycan synthesis</keyword>
<evidence type="ECO:0000256" key="2">
    <source>
        <dbReference type="ARBA" id="ARBA00005992"/>
    </source>
</evidence>
<gene>
    <name evidence="10" type="ORF">CNQ84_01440</name>
</gene>
<accession>A0A2A3MNB6</accession>
<feature type="active site" description="Proton donor/acceptor" evidence="7">
    <location>
        <position position="109"/>
    </location>
</feature>
<dbReference type="CDD" id="cd16913">
    <property type="entry name" value="YkuD_like"/>
    <property type="match status" value="1"/>
</dbReference>
<dbReference type="GO" id="GO:0009252">
    <property type="term" value="P:peptidoglycan biosynthetic process"/>
    <property type="evidence" value="ECO:0007669"/>
    <property type="project" value="UniProtKB-UniPathway"/>
</dbReference>
<dbReference type="UniPathway" id="UPA00219"/>
<dbReference type="PANTHER" id="PTHR36699">
    <property type="entry name" value="LD-TRANSPEPTIDASE"/>
    <property type="match status" value="1"/>
</dbReference>
<comment type="pathway">
    <text evidence="1 7">Cell wall biogenesis; peptidoglycan biosynthesis.</text>
</comment>
<evidence type="ECO:0000256" key="8">
    <source>
        <dbReference type="SAM" id="SignalP"/>
    </source>
</evidence>
<feature type="active site" description="Nucleophile" evidence="7">
    <location>
        <position position="131"/>
    </location>
</feature>
<dbReference type="Proteomes" id="UP000242313">
    <property type="component" value="Unassembled WGS sequence"/>
</dbReference>
<feature type="chain" id="PRO_5013376909" description="L,D-TPase catalytic domain-containing protein" evidence="8">
    <location>
        <begin position="17"/>
        <end position="156"/>
    </location>
</feature>
<proteinExistence type="inferred from homology"/>
<reference evidence="10 11" key="1">
    <citation type="submission" date="2017-09" db="EMBL/GenBank/DDBJ databases">
        <title>Pseudomonas abyssi sp. nov. isolated from Abyssopelagic Water.</title>
        <authorList>
            <person name="Wei Y."/>
        </authorList>
    </citation>
    <scope>NUCLEOTIDE SEQUENCE [LARGE SCALE GENOMIC DNA]</scope>
    <source>
        <strain evidence="10 11">MT5</strain>
    </source>
</reference>
<evidence type="ECO:0000313" key="10">
    <source>
        <dbReference type="EMBL" id="PBK06282.1"/>
    </source>
</evidence>
<feature type="domain" description="L,D-TPase catalytic" evidence="9">
    <location>
        <begin position="19"/>
        <end position="155"/>
    </location>
</feature>
<evidence type="ECO:0000256" key="5">
    <source>
        <dbReference type="ARBA" id="ARBA00022984"/>
    </source>
</evidence>
<evidence type="ECO:0000256" key="3">
    <source>
        <dbReference type="ARBA" id="ARBA00022679"/>
    </source>
</evidence>
<keyword evidence="11" id="KW-1185">Reference proteome</keyword>
<organism evidence="10 11">
    <name type="scientific">Pseudomonas abyssi</name>
    <dbReference type="NCBI Taxonomy" id="170540"/>
    <lineage>
        <taxon>Bacteria</taxon>
        <taxon>Pseudomonadati</taxon>
        <taxon>Pseudomonadota</taxon>
        <taxon>Gammaproteobacteria</taxon>
        <taxon>Pseudomonadales</taxon>
        <taxon>Pseudomonadaceae</taxon>
        <taxon>Pseudomonas</taxon>
    </lineage>
</organism>
<comment type="caution">
    <text evidence="10">The sequence shown here is derived from an EMBL/GenBank/DDBJ whole genome shotgun (WGS) entry which is preliminary data.</text>
</comment>
<evidence type="ECO:0000256" key="4">
    <source>
        <dbReference type="ARBA" id="ARBA00022960"/>
    </source>
</evidence>
<protein>
    <recommendedName>
        <fullName evidence="9">L,D-TPase catalytic domain-containing protein</fullName>
    </recommendedName>
</protein>
<dbReference type="AlphaFoldDB" id="A0A2A3MNB6"/>
<name>A0A2A3MNB6_9PSED</name>
<keyword evidence="6 7" id="KW-0961">Cell wall biogenesis/degradation</keyword>
<evidence type="ECO:0000256" key="6">
    <source>
        <dbReference type="ARBA" id="ARBA00023316"/>
    </source>
</evidence>
<dbReference type="EMBL" id="NTMR01000002">
    <property type="protein sequence ID" value="PBK06282.1"/>
    <property type="molecule type" value="Genomic_DNA"/>
</dbReference>
<evidence type="ECO:0000259" key="9">
    <source>
        <dbReference type="PROSITE" id="PS52029"/>
    </source>
</evidence>
<dbReference type="PANTHER" id="PTHR36699:SF1">
    <property type="entry name" value="L,D-TRANSPEPTIDASE YAFK-RELATED"/>
    <property type="match status" value="1"/>
</dbReference>
<dbReference type="PROSITE" id="PS52029">
    <property type="entry name" value="LD_TPASE"/>
    <property type="match status" value="1"/>
</dbReference>
<dbReference type="GO" id="GO:0004180">
    <property type="term" value="F:carboxypeptidase activity"/>
    <property type="evidence" value="ECO:0007669"/>
    <property type="project" value="UniProtKB-ARBA"/>
</dbReference>
<dbReference type="SUPFAM" id="SSF141523">
    <property type="entry name" value="L,D-transpeptidase catalytic domain-like"/>
    <property type="match status" value="1"/>
</dbReference>
<keyword evidence="4 7" id="KW-0133">Cell shape</keyword>
<dbReference type="InterPro" id="IPR038063">
    <property type="entry name" value="Transpep_catalytic_dom"/>
</dbReference>
<feature type="signal peptide" evidence="8">
    <location>
        <begin position="1"/>
        <end position="16"/>
    </location>
</feature>
<dbReference type="GO" id="GO:0016740">
    <property type="term" value="F:transferase activity"/>
    <property type="evidence" value="ECO:0007669"/>
    <property type="project" value="UniProtKB-KW"/>
</dbReference>
<comment type="similarity">
    <text evidence="2">Belongs to the YkuD family.</text>
</comment>
<dbReference type="InterPro" id="IPR005490">
    <property type="entry name" value="LD_TPept_cat_dom"/>
</dbReference>
<dbReference type="GO" id="GO:0071555">
    <property type="term" value="P:cell wall organization"/>
    <property type="evidence" value="ECO:0007669"/>
    <property type="project" value="UniProtKB-UniRule"/>
</dbReference>
<dbReference type="Gene3D" id="2.40.440.10">
    <property type="entry name" value="L,D-transpeptidase catalytic domain-like"/>
    <property type="match status" value="1"/>
</dbReference>
<dbReference type="GO" id="GO:0008360">
    <property type="term" value="P:regulation of cell shape"/>
    <property type="evidence" value="ECO:0007669"/>
    <property type="project" value="UniProtKB-UniRule"/>
</dbReference>
<keyword evidence="8" id="KW-0732">Signal</keyword>
<evidence type="ECO:0000313" key="11">
    <source>
        <dbReference type="Proteomes" id="UP000242313"/>
    </source>
</evidence>
<keyword evidence="3" id="KW-0808">Transferase</keyword>